<sequence>MKILPGIRPKTWWEDFWKDPICGYGDPGQTLPRFASEFYTDLIKPNYQPKAVDIGSGDGRYAVALAQIGYKTDALELTDSGVDRILKLAQQKNVQVKAEQGDFTKLWNTEKNYDVVISAGLVEEIDPISHENIIQGYKNWTRVGGYILLKYCLEIAGRGKLIERGLIPKLFTNEKWKLIFWEEGTEMHPSRAKYTTENGTDSAVMTGTLVAQRLS</sequence>
<dbReference type="EMBL" id="MHWW01000017">
    <property type="protein sequence ID" value="OHB14662.1"/>
    <property type="molecule type" value="Genomic_DNA"/>
</dbReference>
<gene>
    <name evidence="2" type="ORF">A2431_00435</name>
</gene>
<accession>A0A1G2UZ71</accession>
<evidence type="ECO:0000313" key="3">
    <source>
        <dbReference type="Proteomes" id="UP000177697"/>
    </source>
</evidence>
<name>A0A1G2UZ71_9BACT</name>
<reference evidence="2 3" key="1">
    <citation type="journal article" date="2016" name="Nat. Commun.">
        <title>Thousands of microbial genomes shed light on interconnected biogeochemical processes in an aquifer system.</title>
        <authorList>
            <person name="Anantharaman K."/>
            <person name="Brown C.T."/>
            <person name="Hug L.A."/>
            <person name="Sharon I."/>
            <person name="Castelle C.J."/>
            <person name="Probst A.J."/>
            <person name="Thomas B.C."/>
            <person name="Singh A."/>
            <person name="Wilkins M.J."/>
            <person name="Karaoz U."/>
            <person name="Brodie E.L."/>
            <person name="Williams K.H."/>
            <person name="Hubbard S.S."/>
            <person name="Banfield J.F."/>
        </authorList>
    </citation>
    <scope>NUCLEOTIDE SEQUENCE [LARGE SCALE GENOMIC DNA]</scope>
</reference>
<dbReference type="SUPFAM" id="SSF53335">
    <property type="entry name" value="S-adenosyl-L-methionine-dependent methyltransferases"/>
    <property type="match status" value="1"/>
</dbReference>
<evidence type="ECO:0000259" key="1">
    <source>
        <dbReference type="Pfam" id="PF03848"/>
    </source>
</evidence>
<dbReference type="Gene3D" id="3.40.50.150">
    <property type="entry name" value="Vaccinia Virus protein VP39"/>
    <property type="match status" value="1"/>
</dbReference>
<dbReference type="CDD" id="cd02440">
    <property type="entry name" value="AdoMet_MTases"/>
    <property type="match status" value="1"/>
</dbReference>
<organism evidence="2 3">
    <name type="scientific">Candidatus Zambryskibacteria bacterium RIFOXYC1_FULL_39_10</name>
    <dbReference type="NCBI Taxonomy" id="1802779"/>
    <lineage>
        <taxon>Bacteria</taxon>
        <taxon>Candidatus Zambryskiibacteriota</taxon>
    </lineage>
</organism>
<dbReference type="InterPro" id="IPR015985">
    <property type="entry name" value="TehB-like_dom"/>
</dbReference>
<dbReference type="InterPro" id="IPR029063">
    <property type="entry name" value="SAM-dependent_MTases_sf"/>
</dbReference>
<dbReference type="Pfam" id="PF03848">
    <property type="entry name" value="TehB"/>
    <property type="match status" value="1"/>
</dbReference>
<protein>
    <recommendedName>
        <fullName evidence="1">Tellurite resistance methyltransferase TehB-like domain-containing protein</fullName>
    </recommendedName>
</protein>
<evidence type="ECO:0000313" key="2">
    <source>
        <dbReference type="EMBL" id="OHB14662.1"/>
    </source>
</evidence>
<dbReference type="Proteomes" id="UP000177697">
    <property type="component" value="Unassembled WGS sequence"/>
</dbReference>
<feature type="domain" description="Tellurite resistance methyltransferase TehB-like" evidence="1">
    <location>
        <begin position="49"/>
        <end position="149"/>
    </location>
</feature>
<proteinExistence type="predicted"/>
<comment type="caution">
    <text evidence="2">The sequence shown here is derived from an EMBL/GenBank/DDBJ whole genome shotgun (WGS) entry which is preliminary data.</text>
</comment>
<dbReference type="AlphaFoldDB" id="A0A1G2UZ71"/>